<dbReference type="Proteomes" id="UP001515500">
    <property type="component" value="Unplaced"/>
</dbReference>
<dbReference type="GO" id="GO:0004518">
    <property type="term" value="F:nuclease activity"/>
    <property type="evidence" value="ECO:0007669"/>
    <property type="project" value="UniProtKB-KW"/>
</dbReference>
<dbReference type="InterPro" id="IPR036691">
    <property type="entry name" value="Endo/exonu/phosph_ase_sf"/>
</dbReference>
<evidence type="ECO:0000256" key="9">
    <source>
        <dbReference type="ARBA" id="ARBA00023204"/>
    </source>
</evidence>
<organism evidence="11 12">
    <name type="scientific">Dioscorea cayennensis subsp. rotundata</name>
    <name type="common">White Guinea yam</name>
    <name type="synonym">Dioscorea rotundata</name>
    <dbReference type="NCBI Taxonomy" id="55577"/>
    <lineage>
        <taxon>Eukaryota</taxon>
        <taxon>Viridiplantae</taxon>
        <taxon>Streptophyta</taxon>
        <taxon>Embryophyta</taxon>
        <taxon>Tracheophyta</taxon>
        <taxon>Spermatophyta</taxon>
        <taxon>Magnoliopsida</taxon>
        <taxon>Liliopsida</taxon>
        <taxon>Dioscoreales</taxon>
        <taxon>Dioscoreaceae</taxon>
        <taxon>Dioscorea</taxon>
    </lineage>
</organism>
<evidence type="ECO:0000256" key="3">
    <source>
        <dbReference type="ARBA" id="ARBA00004123"/>
    </source>
</evidence>
<dbReference type="GO" id="GO:0005737">
    <property type="term" value="C:cytoplasm"/>
    <property type="evidence" value="ECO:0007669"/>
    <property type="project" value="TreeGrafter"/>
</dbReference>
<dbReference type="GO" id="GO:0046872">
    <property type="term" value="F:metal ion binding"/>
    <property type="evidence" value="ECO:0007669"/>
    <property type="project" value="UniProtKB-KW"/>
</dbReference>
<dbReference type="PANTHER" id="PTHR15822">
    <property type="entry name" value="TRAF AND TNF RECEPTOR-ASSOCIATED PROTEIN"/>
    <property type="match status" value="1"/>
</dbReference>
<evidence type="ECO:0000256" key="5">
    <source>
        <dbReference type="ARBA" id="ARBA00022723"/>
    </source>
</evidence>
<evidence type="ECO:0000313" key="11">
    <source>
        <dbReference type="Proteomes" id="UP001515500"/>
    </source>
</evidence>
<reference evidence="12" key="1">
    <citation type="submission" date="2025-08" db="UniProtKB">
        <authorList>
            <consortium name="RefSeq"/>
        </authorList>
    </citation>
    <scope>IDENTIFICATION</scope>
</reference>
<evidence type="ECO:0000256" key="1">
    <source>
        <dbReference type="ARBA" id="ARBA00001936"/>
    </source>
</evidence>
<accession>A0AB40ATZ1</accession>
<dbReference type="GeneID" id="120254212"/>
<sequence length="177" mass="20091">MPFKNSSKGKGVVIAEIKIGLDKTLIATTSHLKCQNPPKKYNSEQRASHEAKETLRILQNFPNVIFGGDMNWDEDKNGAFPLQGVWKDAWIELRGGENGWTFDTKSNPMLQCSYPLQKTLDRFICKLEDCSMKNVEMIGKKPIPGIYYKNKKKLLPVLPSDHYGLILTVYLDARDVS</sequence>
<keyword evidence="11" id="KW-1185">Reference proteome</keyword>
<evidence type="ECO:0000256" key="8">
    <source>
        <dbReference type="ARBA" id="ARBA00022842"/>
    </source>
</evidence>
<keyword evidence="10" id="KW-0539">Nucleus</keyword>
<keyword evidence="4" id="KW-0540">Nuclease</keyword>
<evidence type="ECO:0000256" key="10">
    <source>
        <dbReference type="ARBA" id="ARBA00023242"/>
    </source>
</evidence>
<evidence type="ECO:0000256" key="6">
    <source>
        <dbReference type="ARBA" id="ARBA00022763"/>
    </source>
</evidence>
<evidence type="ECO:0000313" key="12">
    <source>
        <dbReference type="RefSeq" id="XP_039118288.1"/>
    </source>
</evidence>
<dbReference type="PANTHER" id="PTHR15822:SF4">
    <property type="entry name" value="TYROSYL-DNA PHOSPHODIESTERASE 2"/>
    <property type="match status" value="1"/>
</dbReference>
<dbReference type="RefSeq" id="XP_039118288.1">
    <property type="nucleotide sequence ID" value="XM_039262354.1"/>
</dbReference>
<dbReference type="SUPFAM" id="SSF56219">
    <property type="entry name" value="DNase I-like"/>
    <property type="match status" value="1"/>
</dbReference>
<dbReference type="GO" id="GO:0003697">
    <property type="term" value="F:single-stranded DNA binding"/>
    <property type="evidence" value="ECO:0007669"/>
    <property type="project" value="TreeGrafter"/>
</dbReference>
<evidence type="ECO:0000256" key="2">
    <source>
        <dbReference type="ARBA" id="ARBA00001946"/>
    </source>
</evidence>
<dbReference type="GO" id="GO:0005634">
    <property type="term" value="C:nucleus"/>
    <property type="evidence" value="ECO:0007669"/>
    <property type="project" value="UniProtKB-SubCell"/>
</dbReference>
<keyword evidence="7" id="KW-0378">Hydrolase</keyword>
<comment type="subcellular location">
    <subcellularLocation>
        <location evidence="3">Nucleus</location>
    </subcellularLocation>
</comment>
<dbReference type="Gene3D" id="3.60.10.10">
    <property type="entry name" value="Endonuclease/exonuclease/phosphatase"/>
    <property type="match status" value="1"/>
</dbReference>
<protein>
    <submittedName>
        <fullName evidence="12">Uncharacterized protein LOC120254212</fullName>
    </submittedName>
</protein>
<dbReference type="GO" id="GO:0006302">
    <property type="term" value="P:double-strand break repair"/>
    <property type="evidence" value="ECO:0007669"/>
    <property type="project" value="TreeGrafter"/>
</dbReference>
<keyword evidence="8" id="KW-0460">Magnesium</keyword>
<evidence type="ECO:0000256" key="4">
    <source>
        <dbReference type="ARBA" id="ARBA00022722"/>
    </source>
</evidence>
<evidence type="ECO:0000256" key="7">
    <source>
        <dbReference type="ARBA" id="ARBA00022801"/>
    </source>
</evidence>
<proteinExistence type="predicted"/>
<comment type="cofactor">
    <cofactor evidence="1">
        <name>Mn(2+)</name>
        <dbReference type="ChEBI" id="CHEBI:29035"/>
    </cofactor>
</comment>
<keyword evidence="5" id="KW-0479">Metal-binding</keyword>
<dbReference type="InterPro" id="IPR051547">
    <property type="entry name" value="TDP2-like"/>
</dbReference>
<keyword evidence="9" id="KW-0234">DNA repair</keyword>
<keyword evidence="6" id="KW-0227">DNA damage</keyword>
<dbReference type="GO" id="GO:0070260">
    <property type="term" value="F:5'-tyrosyl-DNA phosphodiesterase activity"/>
    <property type="evidence" value="ECO:0007669"/>
    <property type="project" value="TreeGrafter"/>
</dbReference>
<comment type="cofactor">
    <cofactor evidence="2">
        <name>Mg(2+)</name>
        <dbReference type="ChEBI" id="CHEBI:18420"/>
    </cofactor>
</comment>
<name>A0AB40ATZ1_DIOCR</name>
<gene>
    <name evidence="12" type="primary">LOC120254212</name>
</gene>
<dbReference type="AlphaFoldDB" id="A0AB40ATZ1"/>